<protein>
    <submittedName>
        <fullName evidence="1">Uncharacterized protein</fullName>
    </submittedName>
</protein>
<dbReference type="EMBL" id="WNYA01000002">
    <property type="protein sequence ID" value="KAG8588986.1"/>
    <property type="molecule type" value="Genomic_DNA"/>
</dbReference>
<organism evidence="1 2">
    <name type="scientific">Engystomops pustulosus</name>
    <name type="common">Tungara frog</name>
    <name type="synonym">Physalaemus pustulosus</name>
    <dbReference type="NCBI Taxonomy" id="76066"/>
    <lineage>
        <taxon>Eukaryota</taxon>
        <taxon>Metazoa</taxon>
        <taxon>Chordata</taxon>
        <taxon>Craniata</taxon>
        <taxon>Vertebrata</taxon>
        <taxon>Euteleostomi</taxon>
        <taxon>Amphibia</taxon>
        <taxon>Batrachia</taxon>
        <taxon>Anura</taxon>
        <taxon>Neobatrachia</taxon>
        <taxon>Hyloidea</taxon>
        <taxon>Leptodactylidae</taxon>
        <taxon>Leiuperinae</taxon>
        <taxon>Engystomops</taxon>
    </lineage>
</organism>
<name>A0AAV7CVU2_ENGPU</name>
<evidence type="ECO:0000313" key="2">
    <source>
        <dbReference type="Proteomes" id="UP000824782"/>
    </source>
</evidence>
<dbReference type="Proteomes" id="UP000824782">
    <property type="component" value="Unassembled WGS sequence"/>
</dbReference>
<keyword evidence="2" id="KW-1185">Reference proteome</keyword>
<comment type="caution">
    <text evidence="1">The sequence shown here is derived from an EMBL/GenBank/DDBJ whole genome shotgun (WGS) entry which is preliminary data.</text>
</comment>
<proteinExistence type="predicted"/>
<accession>A0AAV7CVU2</accession>
<gene>
    <name evidence="1" type="ORF">GDO81_006192</name>
</gene>
<reference evidence="1" key="1">
    <citation type="thesis" date="2020" institute="ProQuest LLC" country="789 East Eisenhower Parkway, Ann Arbor, MI, USA">
        <title>Comparative Genomics and Chromosome Evolution.</title>
        <authorList>
            <person name="Mudd A.B."/>
        </authorList>
    </citation>
    <scope>NUCLEOTIDE SEQUENCE</scope>
    <source>
        <strain evidence="1">237g6f4</strain>
        <tissue evidence="1">Blood</tissue>
    </source>
</reference>
<evidence type="ECO:0000313" key="1">
    <source>
        <dbReference type="EMBL" id="KAG8588986.1"/>
    </source>
</evidence>
<dbReference type="AlphaFoldDB" id="A0AAV7CVU2"/>
<sequence>METIIFIRAMYLLEAALKDIPGVSWRRMLGLCKVICHWCQNLLVSFNKECAYVLPFFHNSVCQNWSIRINGAVEPFAHVMHIGDAY</sequence>